<dbReference type="GO" id="GO:0005886">
    <property type="term" value="C:plasma membrane"/>
    <property type="evidence" value="ECO:0007669"/>
    <property type="project" value="UniProtKB-SubCell"/>
</dbReference>
<keyword evidence="4 10" id="KW-1133">Transmembrane helix</keyword>
<comment type="subcellular location">
    <subcellularLocation>
        <location evidence="1 10">Cell membrane</location>
        <topology evidence="1 10">Multi-pass membrane protein</topology>
    </subcellularLocation>
</comment>
<keyword evidence="10" id="KW-0915">Sodium</keyword>
<dbReference type="HAMAP" id="MF_00454">
    <property type="entry name" value="FluC"/>
    <property type="match status" value="1"/>
</dbReference>
<dbReference type="GO" id="GO:0046872">
    <property type="term" value="F:metal ion binding"/>
    <property type="evidence" value="ECO:0007669"/>
    <property type="project" value="UniProtKB-KW"/>
</dbReference>
<keyword evidence="10" id="KW-0813">Transport</keyword>
<feature type="binding site" evidence="10">
    <location>
        <position position="90"/>
    </location>
    <ligand>
        <name>Na(+)</name>
        <dbReference type="ChEBI" id="CHEBI:29101"/>
        <note>structural</note>
    </ligand>
</feature>
<evidence type="ECO:0000256" key="6">
    <source>
        <dbReference type="ARBA" id="ARBA00023303"/>
    </source>
</evidence>
<organism evidence="12 13">
    <name type="scientific">Gordonia araii NBRC 100433</name>
    <dbReference type="NCBI Taxonomy" id="1073574"/>
    <lineage>
        <taxon>Bacteria</taxon>
        <taxon>Bacillati</taxon>
        <taxon>Actinomycetota</taxon>
        <taxon>Actinomycetes</taxon>
        <taxon>Mycobacteriales</taxon>
        <taxon>Gordoniaceae</taxon>
        <taxon>Gordonia</taxon>
    </lineage>
</organism>
<dbReference type="PANTHER" id="PTHR28259">
    <property type="entry name" value="FLUORIDE EXPORT PROTEIN 1-RELATED"/>
    <property type="match status" value="1"/>
</dbReference>
<accession>G7H1Z4</accession>
<dbReference type="GO" id="GO:0140114">
    <property type="term" value="P:cellular detoxification of fluoride"/>
    <property type="evidence" value="ECO:0007669"/>
    <property type="project" value="UniProtKB-UniRule"/>
</dbReference>
<keyword evidence="13" id="KW-1185">Reference proteome</keyword>
<evidence type="ECO:0000256" key="9">
    <source>
        <dbReference type="ARBA" id="ARBA00049940"/>
    </source>
</evidence>
<keyword evidence="2 10" id="KW-1003">Cell membrane</keyword>
<keyword evidence="3 10" id="KW-0812">Transmembrane</keyword>
<feature type="transmembrane region" description="Helical" evidence="10">
    <location>
        <begin position="12"/>
        <end position="31"/>
    </location>
</feature>
<feature type="region of interest" description="Disordered" evidence="11">
    <location>
        <begin position="143"/>
        <end position="166"/>
    </location>
</feature>
<comment type="similarity">
    <text evidence="7 10">Belongs to the fluoride channel Fluc/FEX (TC 1.A.43) family.</text>
</comment>
<feature type="transmembrane region" description="Helical" evidence="10">
    <location>
        <begin position="77"/>
        <end position="95"/>
    </location>
</feature>
<proteinExistence type="inferred from homology"/>
<feature type="transmembrane region" description="Helical" evidence="10">
    <location>
        <begin position="43"/>
        <end position="65"/>
    </location>
</feature>
<evidence type="ECO:0000256" key="11">
    <source>
        <dbReference type="SAM" id="MobiDB-lite"/>
    </source>
</evidence>
<keyword evidence="10" id="KW-0479">Metal-binding</keyword>
<comment type="caution">
    <text evidence="12">The sequence shown here is derived from an EMBL/GenBank/DDBJ whole genome shotgun (WGS) entry which is preliminary data.</text>
</comment>
<dbReference type="Proteomes" id="UP000035088">
    <property type="component" value="Unassembled WGS sequence"/>
</dbReference>
<keyword evidence="10" id="KW-0406">Ion transport</keyword>
<evidence type="ECO:0000256" key="4">
    <source>
        <dbReference type="ARBA" id="ARBA00022989"/>
    </source>
</evidence>
<dbReference type="OrthoDB" id="5148600at2"/>
<dbReference type="GO" id="GO:0062054">
    <property type="term" value="F:fluoride channel activity"/>
    <property type="evidence" value="ECO:0007669"/>
    <property type="project" value="UniProtKB-UniRule"/>
</dbReference>
<evidence type="ECO:0000256" key="8">
    <source>
        <dbReference type="ARBA" id="ARBA00035585"/>
    </source>
</evidence>
<reference evidence="12 13" key="1">
    <citation type="submission" date="2011-11" db="EMBL/GenBank/DDBJ databases">
        <title>Whole genome shotgun sequence of Gordonia araii NBRC 100433.</title>
        <authorList>
            <person name="Yoshida Y."/>
            <person name="Hosoyama A."/>
            <person name="Tsuchikane K."/>
            <person name="Katsumata H."/>
            <person name="Yamazaki S."/>
            <person name="Fujita N."/>
        </authorList>
    </citation>
    <scope>NUCLEOTIDE SEQUENCE [LARGE SCALE GENOMIC DNA]</scope>
    <source>
        <strain evidence="12 13">NBRC 100433</strain>
    </source>
</reference>
<keyword evidence="6 10" id="KW-0407">Ion channel</keyword>
<keyword evidence="5 10" id="KW-0472">Membrane</keyword>
<protein>
    <recommendedName>
        <fullName evidence="10">Fluoride-specific ion channel FluC</fullName>
    </recommendedName>
</protein>
<comment type="catalytic activity">
    <reaction evidence="8">
        <text>fluoride(in) = fluoride(out)</text>
        <dbReference type="Rhea" id="RHEA:76159"/>
        <dbReference type="ChEBI" id="CHEBI:17051"/>
    </reaction>
    <physiologicalReaction direction="left-to-right" evidence="8">
        <dbReference type="Rhea" id="RHEA:76160"/>
    </physiologicalReaction>
</comment>
<evidence type="ECO:0000256" key="5">
    <source>
        <dbReference type="ARBA" id="ARBA00023136"/>
    </source>
</evidence>
<evidence type="ECO:0000256" key="10">
    <source>
        <dbReference type="HAMAP-Rule" id="MF_00454"/>
    </source>
</evidence>
<evidence type="ECO:0000256" key="1">
    <source>
        <dbReference type="ARBA" id="ARBA00004651"/>
    </source>
</evidence>
<dbReference type="EMBL" id="BAEE01000048">
    <property type="protein sequence ID" value="GAB09869.1"/>
    <property type="molecule type" value="Genomic_DNA"/>
</dbReference>
<feature type="transmembrane region" description="Helical" evidence="10">
    <location>
        <begin position="107"/>
        <end position="132"/>
    </location>
</feature>
<gene>
    <name evidence="10 12" type="primary">crcB</name>
    <name evidence="10" type="synonym">fluC</name>
    <name evidence="12" type="ORF">GOARA_048_00710</name>
</gene>
<evidence type="ECO:0000256" key="7">
    <source>
        <dbReference type="ARBA" id="ARBA00035120"/>
    </source>
</evidence>
<dbReference type="STRING" id="1073574.GOARA_048_00710"/>
<sequence>MTRLGTVFRDCPGLLLVFVGGAVGTAIRLHLEQAAPTESGRWPLTTFAINLTGALVLAALLEFLASSRLDDEPARRIRLFGGTGLCGGFTTYSTFADEQVALIRDGYLPMALGYGAATLLLGAIGTVAGLVIGARLAGRTASTEPDVIDPDTGTAPGHELNPEAPR</sequence>
<comment type="function">
    <text evidence="9 10">Fluoride-specific ion channel. Important for reducing fluoride concentration in the cell, thus reducing its toxicity.</text>
</comment>
<evidence type="ECO:0000256" key="2">
    <source>
        <dbReference type="ARBA" id="ARBA00022475"/>
    </source>
</evidence>
<dbReference type="AlphaFoldDB" id="G7H1Z4"/>
<evidence type="ECO:0000313" key="12">
    <source>
        <dbReference type="EMBL" id="GAB09869.1"/>
    </source>
</evidence>
<dbReference type="PANTHER" id="PTHR28259:SF1">
    <property type="entry name" value="FLUORIDE EXPORT PROTEIN 1-RELATED"/>
    <property type="match status" value="1"/>
</dbReference>
<dbReference type="InterPro" id="IPR003691">
    <property type="entry name" value="FluC"/>
</dbReference>
<evidence type="ECO:0000256" key="3">
    <source>
        <dbReference type="ARBA" id="ARBA00022692"/>
    </source>
</evidence>
<evidence type="ECO:0000313" key="13">
    <source>
        <dbReference type="Proteomes" id="UP000035088"/>
    </source>
</evidence>
<dbReference type="Pfam" id="PF02537">
    <property type="entry name" value="CRCB"/>
    <property type="match status" value="1"/>
</dbReference>
<dbReference type="RefSeq" id="WP_007321944.1">
    <property type="nucleotide sequence ID" value="NZ_BAEE01000048.1"/>
</dbReference>
<name>G7H1Z4_9ACTN</name>
<feature type="binding site" evidence="10">
    <location>
        <position position="87"/>
    </location>
    <ligand>
        <name>Na(+)</name>
        <dbReference type="ChEBI" id="CHEBI:29101"/>
        <note>structural</note>
    </ligand>
</feature>
<comment type="activity regulation">
    <text evidence="10">Na(+) is not transported, but it plays an essential structural role and its presence is essential for fluoride channel function.</text>
</comment>